<feature type="chain" id="PRO_5042073420" evidence="7">
    <location>
        <begin position="28"/>
        <end position="396"/>
    </location>
</feature>
<comment type="caution">
    <text evidence="8">The sequence shown here is derived from an EMBL/GenBank/DDBJ whole genome shotgun (WGS) entry which is preliminary data.</text>
</comment>
<reference evidence="8" key="2">
    <citation type="submission" date="2023-06" db="EMBL/GenBank/DDBJ databases">
        <authorList>
            <consortium name="Lawrence Berkeley National Laboratory"/>
            <person name="Haridas S."/>
            <person name="Hensen N."/>
            <person name="Bonometti L."/>
            <person name="Westerberg I."/>
            <person name="Brannstrom I.O."/>
            <person name="Guillou S."/>
            <person name="Cros-Aarteil S."/>
            <person name="Calhoun S."/>
            <person name="Kuo A."/>
            <person name="Mondo S."/>
            <person name="Pangilinan J."/>
            <person name="Riley R."/>
            <person name="LaButti K."/>
            <person name="Andreopoulos B."/>
            <person name="Lipzen A."/>
            <person name="Chen C."/>
            <person name="Yanf M."/>
            <person name="Daum C."/>
            <person name="Ng V."/>
            <person name="Clum A."/>
            <person name="Steindorff A."/>
            <person name="Ohm R."/>
            <person name="Martin F."/>
            <person name="Silar P."/>
            <person name="Natvig D."/>
            <person name="Lalanne C."/>
            <person name="Gautier V."/>
            <person name="Ament-velasquez S.L."/>
            <person name="Kruys A."/>
            <person name="Hutchinson M.I."/>
            <person name="Powell A.J."/>
            <person name="Barry K."/>
            <person name="Miller A.N."/>
            <person name="Grigoriev I.V."/>
            <person name="Debuchy R."/>
            <person name="Gladieux P."/>
            <person name="Thoren M.H."/>
            <person name="Johannesson H."/>
        </authorList>
    </citation>
    <scope>NUCLEOTIDE SEQUENCE</scope>
    <source>
        <strain evidence="8">CBS 232.78</strain>
    </source>
</reference>
<dbReference type="AlphaFoldDB" id="A0AAE0NNL8"/>
<dbReference type="EMBL" id="JAULSW010000004">
    <property type="protein sequence ID" value="KAK3384858.1"/>
    <property type="molecule type" value="Genomic_DNA"/>
</dbReference>
<feature type="compositionally biased region" description="Low complexity" evidence="5">
    <location>
        <begin position="334"/>
        <end position="344"/>
    </location>
</feature>
<gene>
    <name evidence="8" type="ORF">B0H63DRAFT_471769</name>
</gene>
<keyword evidence="9" id="KW-1185">Reference proteome</keyword>
<evidence type="ECO:0000256" key="7">
    <source>
        <dbReference type="SAM" id="SignalP"/>
    </source>
</evidence>
<dbReference type="GO" id="GO:0071944">
    <property type="term" value="C:cell periphery"/>
    <property type="evidence" value="ECO:0007669"/>
    <property type="project" value="UniProtKB-ARBA"/>
</dbReference>
<feature type="signal peptide" evidence="7">
    <location>
        <begin position="1"/>
        <end position="27"/>
    </location>
</feature>
<name>A0AAE0NNL8_9PEZI</name>
<comment type="subcellular location">
    <subcellularLocation>
        <location evidence="1">Membrane</location>
        <topology evidence="1">Single-pass membrane protein</topology>
    </subcellularLocation>
</comment>
<keyword evidence="7" id="KW-0732">Signal</keyword>
<evidence type="ECO:0000256" key="2">
    <source>
        <dbReference type="ARBA" id="ARBA00022692"/>
    </source>
</evidence>
<feature type="region of interest" description="Disordered" evidence="5">
    <location>
        <begin position="333"/>
        <end position="360"/>
    </location>
</feature>
<accession>A0AAE0NNL8</accession>
<proteinExistence type="predicted"/>
<protein>
    <submittedName>
        <fullName evidence="8">Uncharacterized protein</fullName>
    </submittedName>
</protein>
<evidence type="ECO:0000313" key="8">
    <source>
        <dbReference type="EMBL" id="KAK3384858.1"/>
    </source>
</evidence>
<reference evidence="8" key="1">
    <citation type="journal article" date="2023" name="Mol. Phylogenet. Evol.">
        <title>Genome-scale phylogeny and comparative genomics of the fungal order Sordariales.</title>
        <authorList>
            <person name="Hensen N."/>
            <person name="Bonometti L."/>
            <person name="Westerberg I."/>
            <person name="Brannstrom I.O."/>
            <person name="Guillou S."/>
            <person name="Cros-Aarteil S."/>
            <person name="Calhoun S."/>
            <person name="Haridas S."/>
            <person name="Kuo A."/>
            <person name="Mondo S."/>
            <person name="Pangilinan J."/>
            <person name="Riley R."/>
            <person name="LaButti K."/>
            <person name="Andreopoulos B."/>
            <person name="Lipzen A."/>
            <person name="Chen C."/>
            <person name="Yan M."/>
            <person name="Daum C."/>
            <person name="Ng V."/>
            <person name="Clum A."/>
            <person name="Steindorff A."/>
            <person name="Ohm R.A."/>
            <person name="Martin F."/>
            <person name="Silar P."/>
            <person name="Natvig D.O."/>
            <person name="Lalanne C."/>
            <person name="Gautier V."/>
            <person name="Ament-Velasquez S.L."/>
            <person name="Kruys A."/>
            <person name="Hutchinson M.I."/>
            <person name="Powell A.J."/>
            <person name="Barry K."/>
            <person name="Miller A.N."/>
            <person name="Grigoriev I.V."/>
            <person name="Debuchy R."/>
            <person name="Gladieux P."/>
            <person name="Hiltunen Thoren M."/>
            <person name="Johannesson H."/>
        </authorList>
    </citation>
    <scope>NUCLEOTIDE SEQUENCE</scope>
    <source>
        <strain evidence="8">CBS 232.78</strain>
    </source>
</reference>
<dbReference type="InterPro" id="IPR051694">
    <property type="entry name" value="Immunoregulatory_rcpt-like"/>
</dbReference>
<dbReference type="GO" id="GO:0016020">
    <property type="term" value="C:membrane"/>
    <property type="evidence" value="ECO:0007669"/>
    <property type="project" value="UniProtKB-SubCell"/>
</dbReference>
<keyword evidence="3 6" id="KW-1133">Transmembrane helix</keyword>
<evidence type="ECO:0000313" key="9">
    <source>
        <dbReference type="Proteomes" id="UP001285441"/>
    </source>
</evidence>
<evidence type="ECO:0000256" key="4">
    <source>
        <dbReference type="ARBA" id="ARBA00023136"/>
    </source>
</evidence>
<feature type="transmembrane region" description="Helical" evidence="6">
    <location>
        <begin position="214"/>
        <end position="239"/>
    </location>
</feature>
<evidence type="ECO:0000256" key="3">
    <source>
        <dbReference type="ARBA" id="ARBA00022989"/>
    </source>
</evidence>
<dbReference type="Proteomes" id="UP001285441">
    <property type="component" value="Unassembled WGS sequence"/>
</dbReference>
<dbReference type="PANTHER" id="PTHR15549">
    <property type="entry name" value="PAIRED IMMUNOGLOBULIN-LIKE TYPE 2 RECEPTOR"/>
    <property type="match status" value="1"/>
</dbReference>
<evidence type="ECO:0000256" key="1">
    <source>
        <dbReference type="ARBA" id="ARBA00004167"/>
    </source>
</evidence>
<sequence length="396" mass="42296">MRFSRGRTPNSLHLVACLLLLSNTTTAATLVRLESRGNDGLQRRIEYPDEHVVLADCIDSHGVQSSQMAYFQSKIDDALPQKDPDAAIVNTPPGQAANWANNQVAATFDSSGVTFTAKLSPSVKDGEFAGTGDNGYKTPFTCWQKHIDNVYTTSNRVTCAQIYDCTHDPAPSALPNAVPSTTSPSISATSASATKSATATAAAQTAGSGLSEGALIGIIAGVVGTISAAAIAGSIYWLCTRRRAKRDTTGHGVRTGCCGLLGRRRLPPAELHATSLAVAETPQLHRWESKKELGDAGHIHELDGQKFRIEMATDHDRHEMDGQGGVGAEARMGQQQLSQQEYGQTPRPAGGHPQQWPYDGQSPYGVPSPYGVQSPYEIESPIVPETLAQYHRIGHI</sequence>
<keyword evidence="4 6" id="KW-0472">Membrane</keyword>
<evidence type="ECO:0000256" key="6">
    <source>
        <dbReference type="SAM" id="Phobius"/>
    </source>
</evidence>
<dbReference type="PANTHER" id="PTHR15549:SF26">
    <property type="entry name" value="AXIAL BUDDING PATTERN PROTEIN 2-RELATED"/>
    <property type="match status" value="1"/>
</dbReference>
<organism evidence="8 9">
    <name type="scientific">Podospora didyma</name>
    <dbReference type="NCBI Taxonomy" id="330526"/>
    <lineage>
        <taxon>Eukaryota</taxon>
        <taxon>Fungi</taxon>
        <taxon>Dikarya</taxon>
        <taxon>Ascomycota</taxon>
        <taxon>Pezizomycotina</taxon>
        <taxon>Sordariomycetes</taxon>
        <taxon>Sordariomycetidae</taxon>
        <taxon>Sordariales</taxon>
        <taxon>Podosporaceae</taxon>
        <taxon>Podospora</taxon>
    </lineage>
</organism>
<keyword evidence="2 6" id="KW-0812">Transmembrane</keyword>
<evidence type="ECO:0000256" key="5">
    <source>
        <dbReference type="SAM" id="MobiDB-lite"/>
    </source>
</evidence>